<dbReference type="PRINTS" id="PR00757">
    <property type="entry name" value="AMINEOXDASEF"/>
</dbReference>
<feature type="domain" description="Amine oxidase" evidence="7">
    <location>
        <begin position="50"/>
        <end position="503"/>
    </location>
</feature>
<dbReference type="Gene3D" id="3.90.660.10">
    <property type="match status" value="2"/>
</dbReference>
<feature type="binding site" evidence="5">
    <location>
        <position position="405"/>
    </location>
    <ligand>
        <name>substrate</name>
    </ligand>
</feature>
<accession>A0AAD6MYA5</accession>
<evidence type="ECO:0000256" key="6">
    <source>
        <dbReference type="RuleBase" id="RU362067"/>
    </source>
</evidence>
<evidence type="ECO:0000256" key="1">
    <source>
        <dbReference type="ARBA" id="ARBA00001974"/>
    </source>
</evidence>
<gene>
    <name evidence="8" type="ORF">N7493_004117</name>
</gene>
<keyword evidence="9" id="KW-1185">Reference proteome</keyword>
<dbReference type="SUPFAM" id="SSF51905">
    <property type="entry name" value="FAD/NAD(P)-binding domain"/>
    <property type="match status" value="1"/>
</dbReference>
<dbReference type="GO" id="GO:0097621">
    <property type="term" value="F:monoamine oxidase activity"/>
    <property type="evidence" value="ECO:0007669"/>
    <property type="project" value="UniProtKB-EC"/>
</dbReference>
<dbReference type="EC" id="1.4.3.-" evidence="6"/>
<dbReference type="InterPro" id="IPR001613">
    <property type="entry name" value="Flavin_amine_oxidase"/>
</dbReference>
<dbReference type="InterPro" id="IPR050703">
    <property type="entry name" value="Flavin_MAO"/>
</dbReference>
<feature type="binding site" evidence="5">
    <location>
        <position position="300"/>
    </location>
    <ligand>
        <name>FAD</name>
        <dbReference type="ChEBI" id="CHEBI:57692"/>
    </ligand>
</feature>
<evidence type="ECO:0000256" key="5">
    <source>
        <dbReference type="PIRSR" id="PIRSR601613-1"/>
    </source>
</evidence>
<dbReference type="PANTHER" id="PTHR43563">
    <property type="entry name" value="AMINE OXIDASE"/>
    <property type="match status" value="1"/>
</dbReference>
<proteinExistence type="inferred from homology"/>
<evidence type="ECO:0000313" key="8">
    <source>
        <dbReference type="EMBL" id="KAJ5732636.1"/>
    </source>
</evidence>
<evidence type="ECO:0000256" key="4">
    <source>
        <dbReference type="ARBA" id="ARBA00048448"/>
    </source>
</evidence>
<evidence type="ECO:0000259" key="7">
    <source>
        <dbReference type="Pfam" id="PF01593"/>
    </source>
</evidence>
<dbReference type="AlphaFoldDB" id="A0AAD6MYA5"/>
<reference evidence="8" key="2">
    <citation type="submission" date="2023-01" db="EMBL/GenBank/DDBJ databases">
        <authorList>
            <person name="Petersen C."/>
        </authorList>
    </citation>
    <scope>NUCLEOTIDE SEQUENCE</scope>
    <source>
        <strain evidence="8">IBT 17514</strain>
    </source>
</reference>
<reference evidence="8" key="1">
    <citation type="journal article" date="2023" name="IMA Fungus">
        <title>Comparative genomic study of the Penicillium genus elucidates a diverse pangenome and 15 lateral gene transfer events.</title>
        <authorList>
            <person name="Petersen C."/>
            <person name="Sorensen T."/>
            <person name="Nielsen M.R."/>
            <person name="Sondergaard T.E."/>
            <person name="Sorensen J.L."/>
            <person name="Fitzpatrick D.A."/>
            <person name="Frisvad J.C."/>
            <person name="Nielsen K.L."/>
        </authorList>
    </citation>
    <scope>NUCLEOTIDE SEQUENCE</scope>
    <source>
        <strain evidence="8">IBT 17514</strain>
    </source>
</reference>
<keyword evidence="6" id="KW-0285">Flavoprotein</keyword>
<keyword evidence="6" id="KW-0274">FAD</keyword>
<name>A0AAD6MYA5_9EURO</name>
<dbReference type="InterPro" id="IPR036188">
    <property type="entry name" value="FAD/NAD-bd_sf"/>
</dbReference>
<protein>
    <recommendedName>
        <fullName evidence="6">Amine oxidase</fullName>
        <ecNumber evidence="6">1.4.3.-</ecNumber>
    </recommendedName>
</protein>
<dbReference type="InterPro" id="IPR002937">
    <property type="entry name" value="Amino_oxidase"/>
</dbReference>
<comment type="cofactor">
    <cofactor evidence="1 6">
        <name>FAD</name>
        <dbReference type="ChEBI" id="CHEBI:57692"/>
    </cofactor>
</comment>
<evidence type="ECO:0000313" key="9">
    <source>
        <dbReference type="Proteomes" id="UP001215712"/>
    </source>
</evidence>
<dbReference type="Pfam" id="PF01593">
    <property type="entry name" value="Amino_oxidase"/>
    <property type="match status" value="1"/>
</dbReference>
<comment type="similarity">
    <text evidence="2 6">Belongs to the flavin monoamine oxidase family.</text>
</comment>
<organism evidence="8 9">
    <name type="scientific">Penicillium malachiteum</name>
    <dbReference type="NCBI Taxonomy" id="1324776"/>
    <lineage>
        <taxon>Eukaryota</taxon>
        <taxon>Fungi</taxon>
        <taxon>Dikarya</taxon>
        <taxon>Ascomycota</taxon>
        <taxon>Pezizomycotina</taxon>
        <taxon>Eurotiomycetes</taxon>
        <taxon>Eurotiomycetidae</taxon>
        <taxon>Eurotiales</taxon>
        <taxon>Aspergillaceae</taxon>
        <taxon>Penicillium</taxon>
    </lineage>
</organism>
<comment type="caution">
    <text evidence="8">The sequence shown here is derived from an EMBL/GenBank/DDBJ whole genome shotgun (WGS) entry which is preliminary data.</text>
</comment>
<evidence type="ECO:0000256" key="3">
    <source>
        <dbReference type="ARBA" id="ARBA00023002"/>
    </source>
</evidence>
<comment type="catalytic activity">
    <reaction evidence="4">
        <text>a secondary aliphatic amine + O2 + H2O = a primary amine + an aldehyde + H2O2</text>
        <dbReference type="Rhea" id="RHEA:26414"/>
        <dbReference type="ChEBI" id="CHEBI:15377"/>
        <dbReference type="ChEBI" id="CHEBI:15379"/>
        <dbReference type="ChEBI" id="CHEBI:16240"/>
        <dbReference type="ChEBI" id="CHEBI:17478"/>
        <dbReference type="ChEBI" id="CHEBI:58855"/>
        <dbReference type="ChEBI" id="CHEBI:65296"/>
        <dbReference type="EC" id="1.4.3.4"/>
    </reaction>
</comment>
<evidence type="ECO:0000256" key="2">
    <source>
        <dbReference type="ARBA" id="ARBA00005995"/>
    </source>
</evidence>
<dbReference type="EMBL" id="JAQJAN010000004">
    <property type="protein sequence ID" value="KAJ5732636.1"/>
    <property type="molecule type" value="Genomic_DNA"/>
</dbReference>
<dbReference type="PANTHER" id="PTHR43563:SF1">
    <property type="entry name" value="AMINE OXIDASE [FLAVIN-CONTAINING] B"/>
    <property type="match status" value="1"/>
</dbReference>
<keyword evidence="3 6" id="KW-0560">Oxidoreductase</keyword>
<sequence>MTTTDAYTWTKEGGLQKGGLKCEGVISPPEKYHAPQDSIYDVIVIGAGYAGLSAARDLTNMKHRVLMLEGRDRIGGRTFSLDIEGFTYEMGGTWVSHYQPHILAELRRYGLDKRLVATRQHGYQYDYYTLTTKGQNLDEIRIEPILTIIFSDQQKQITHEEAALIFQGAWNKFINVDGHYCRKICPLPYQQLGNLMVSRDKVEKVDRLSCQDRYNQIKSELTTEESTMLLSQLLMISGGDLAESSLWDMIRVQALGGHNIDNFEDIWLLYKLKDGQSHLAKRLFDDAVESGLDYLFRKPVGRVTDTSHRHGTVEVEVADGRVFYARRVICTVPLNVLKDIQFSPPLTTKRQEAINQGHICFMTKIHAEAKGSGLVSWQGTAYPNDLLLGFGDGLTTQGNSHITAFGGKEHSLFTPNPDLDNIHKALQSLHPMDIQRLVFHDWNSDQLSQGGPCWWMPGFMTRYQEELQASHGNVFFASADWADGWRAFIDGALEQGWKAAQEVARELQSIKPRAAKI</sequence>
<dbReference type="Proteomes" id="UP001215712">
    <property type="component" value="Unassembled WGS sequence"/>
</dbReference>
<dbReference type="Gene3D" id="3.50.50.60">
    <property type="entry name" value="FAD/NAD(P)-binding domain"/>
    <property type="match status" value="2"/>
</dbReference>